<dbReference type="InterPro" id="IPR052895">
    <property type="entry name" value="HetReg/Transcr_Mod"/>
</dbReference>
<dbReference type="EMBL" id="MU004233">
    <property type="protein sequence ID" value="KAF2671103.1"/>
    <property type="molecule type" value="Genomic_DNA"/>
</dbReference>
<dbReference type="PANTHER" id="PTHR24148">
    <property type="entry name" value="ANKYRIN REPEAT DOMAIN-CONTAINING PROTEIN 39 HOMOLOG-RELATED"/>
    <property type="match status" value="1"/>
</dbReference>
<dbReference type="Pfam" id="PF26639">
    <property type="entry name" value="Het-6_barrel"/>
    <property type="match status" value="1"/>
</dbReference>
<accession>A0A6A6UI39</accession>
<protein>
    <recommendedName>
        <fullName evidence="1">Heterokaryon incompatibility domain-containing protein</fullName>
    </recommendedName>
</protein>
<dbReference type="Pfam" id="PF06985">
    <property type="entry name" value="HET"/>
    <property type="match status" value="1"/>
</dbReference>
<evidence type="ECO:0000259" key="1">
    <source>
        <dbReference type="Pfam" id="PF06985"/>
    </source>
</evidence>
<name>A0A6A6UI39_9PEZI</name>
<gene>
    <name evidence="2" type="ORF">BT63DRAFT_423356</name>
</gene>
<reference evidence="2" key="1">
    <citation type="journal article" date="2020" name="Stud. Mycol.">
        <title>101 Dothideomycetes genomes: a test case for predicting lifestyles and emergence of pathogens.</title>
        <authorList>
            <person name="Haridas S."/>
            <person name="Albert R."/>
            <person name="Binder M."/>
            <person name="Bloem J."/>
            <person name="Labutti K."/>
            <person name="Salamov A."/>
            <person name="Andreopoulos B."/>
            <person name="Baker S."/>
            <person name="Barry K."/>
            <person name="Bills G."/>
            <person name="Bluhm B."/>
            <person name="Cannon C."/>
            <person name="Castanera R."/>
            <person name="Culley D."/>
            <person name="Daum C."/>
            <person name="Ezra D."/>
            <person name="Gonzalez J."/>
            <person name="Henrissat B."/>
            <person name="Kuo A."/>
            <person name="Liang C."/>
            <person name="Lipzen A."/>
            <person name="Lutzoni F."/>
            <person name="Magnuson J."/>
            <person name="Mondo S."/>
            <person name="Nolan M."/>
            <person name="Ohm R."/>
            <person name="Pangilinan J."/>
            <person name="Park H.-J."/>
            <person name="Ramirez L."/>
            <person name="Alfaro M."/>
            <person name="Sun H."/>
            <person name="Tritt A."/>
            <person name="Yoshinaga Y."/>
            <person name="Zwiers L.-H."/>
            <person name="Turgeon B."/>
            <person name="Goodwin S."/>
            <person name="Spatafora J."/>
            <person name="Crous P."/>
            <person name="Grigoriev I."/>
        </authorList>
    </citation>
    <scope>NUCLEOTIDE SEQUENCE</scope>
    <source>
        <strain evidence="2">CBS 115976</strain>
    </source>
</reference>
<keyword evidence="3" id="KW-1185">Reference proteome</keyword>
<organism evidence="2 3">
    <name type="scientific">Microthyrium microscopicum</name>
    <dbReference type="NCBI Taxonomy" id="703497"/>
    <lineage>
        <taxon>Eukaryota</taxon>
        <taxon>Fungi</taxon>
        <taxon>Dikarya</taxon>
        <taxon>Ascomycota</taxon>
        <taxon>Pezizomycotina</taxon>
        <taxon>Dothideomycetes</taxon>
        <taxon>Dothideomycetes incertae sedis</taxon>
        <taxon>Microthyriales</taxon>
        <taxon>Microthyriaceae</taxon>
        <taxon>Microthyrium</taxon>
    </lineage>
</organism>
<dbReference type="Proteomes" id="UP000799302">
    <property type="component" value="Unassembled WGS sequence"/>
</dbReference>
<dbReference type="InterPro" id="IPR010730">
    <property type="entry name" value="HET"/>
</dbReference>
<dbReference type="AlphaFoldDB" id="A0A6A6UI39"/>
<dbReference type="PANTHER" id="PTHR24148:SF73">
    <property type="entry name" value="HET DOMAIN PROTEIN (AFU_ORTHOLOGUE AFUA_8G01020)"/>
    <property type="match status" value="1"/>
</dbReference>
<sequence>MRQIYKNASQVVIYLGEETPGTIEALYLVNRLNQMAKSHSNAEIFESVRHDKIAYLSGYFQDFFERSWFSRLWVLQEVVMSVTVPAVICGESVIPWSDIERATILFYDTGLVLATDRLTVDKSYHAILMAICHEFTGQLDMLDLLQRSSDFQATDPRDRLFALYGLAADMQSPEAKEQFPIDYSISTNELYREFTRSYIAYTKSANLLVNATESNNIESLPTWAPDWSKGLRSSFLGGPVAATRWKASGTSSVRMLRSRNLQTLRIGAILTDSVTWVSNTYEYSDLTLLPQLRRPGYLFRIWQAVSTHLAGHVNPSDLQDTFWRTLIANTTSDILVPDDTYQIHFLCFWCNERIADRQAEYYVEKNGPGQISIDEQTRVALTHEQCLVEHCDEEHVASLDRIMSSKYARSHCATKRTECTEKSCVICDLRKRDPIDCLGAFKLSQPGGRAHGFELEKDDEFVREHFRRLRNDVLEPGPIVAGKADNYADALSRALFERRVFITESGKLGLGPVTTEIGDKVAVISGASMPFVLREAETSPAQDMSTSDSEGASNPKHYNLIGPAYVHGIMNGEALQHATTHDGAEIKPDEYPWPYIDLV</sequence>
<evidence type="ECO:0000313" key="3">
    <source>
        <dbReference type="Proteomes" id="UP000799302"/>
    </source>
</evidence>
<proteinExistence type="predicted"/>
<feature type="domain" description="Heterokaryon incompatibility" evidence="1">
    <location>
        <begin position="1"/>
        <end position="77"/>
    </location>
</feature>
<dbReference type="OrthoDB" id="2157530at2759"/>
<evidence type="ECO:0000313" key="2">
    <source>
        <dbReference type="EMBL" id="KAF2671103.1"/>
    </source>
</evidence>